<dbReference type="SMART" id="SM00316">
    <property type="entry name" value="S1"/>
    <property type="match status" value="1"/>
</dbReference>
<dbReference type="PANTHER" id="PTHR10724">
    <property type="entry name" value="30S RIBOSOMAL PROTEIN S1"/>
    <property type="match status" value="1"/>
</dbReference>
<organism evidence="3 4">
    <name type="scientific">Spiroplasma platyhelix PALS-1</name>
    <dbReference type="NCBI Taxonomy" id="1276218"/>
    <lineage>
        <taxon>Bacteria</taxon>
        <taxon>Bacillati</taxon>
        <taxon>Mycoplasmatota</taxon>
        <taxon>Mollicutes</taxon>
        <taxon>Entomoplasmatales</taxon>
        <taxon>Spiroplasmataceae</taxon>
        <taxon>Spiroplasma</taxon>
    </lineage>
</organism>
<dbReference type="Gene3D" id="2.40.50.140">
    <property type="entry name" value="Nucleic acid-binding proteins"/>
    <property type="match status" value="1"/>
</dbReference>
<dbReference type="AlphaFoldDB" id="A0A846U1N1"/>
<dbReference type="PANTHER" id="PTHR10724:SF10">
    <property type="entry name" value="S1 RNA-BINDING DOMAIN-CONTAINING PROTEIN 1"/>
    <property type="match status" value="1"/>
</dbReference>
<dbReference type="RefSeq" id="WP_168104891.1">
    <property type="nucleotide sequence ID" value="NZ_CP051215.1"/>
</dbReference>
<dbReference type="PROSITE" id="PS50126">
    <property type="entry name" value="S1"/>
    <property type="match status" value="1"/>
</dbReference>
<dbReference type="GO" id="GO:0003735">
    <property type="term" value="F:structural constituent of ribosome"/>
    <property type="evidence" value="ECO:0007669"/>
    <property type="project" value="TreeGrafter"/>
</dbReference>
<dbReference type="GO" id="GO:0006412">
    <property type="term" value="P:translation"/>
    <property type="evidence" value="ECO:0007669"/>
    <property type="project" value="TreeGrafter"/>
</dbReference>
<dbReference type="SUPFAM" id="SSF50249">
    <property type="entry name" value="Nucleic acid-binding proteins"/>
    <property type="match status" value="1"/>
</dbReference>
<feature type="domain" description="S1 motif" evidence="2">
    <location>
        <begin position="35"/>
        <end position="104"/>
    </location>
</feature>
<dbReference type="Proteomes" id="UP000584587">
    <property type="component" value="Unassembled WGS sequence"/>
</dbReference>
<dbReference type="InterPro" id="IPR012340">
    <property type="entry name" value="NA-bd_OB-fold"/>
</dbReference>
<dbReference type="EMBL" id="JAAVVK010000001">
    <property type="protein sequence ID" value="NKE38419.1"/>
    <property type="molecule type" value="Genomic_DNA"/>
</dbReference>
<feature type="compositionally biased region" description="Polar residues" evidence="1">
    <location>
        <begin position="1"/>
        <end position="19"/>
    </location>
</feature>
<dbReference type="GO" id="GO:0003729">
    <property type="term" value="F:mRNA binding"/>
    <property type="evidence" value="ECO:0007669"/>
    <property type="project" value="TreeGrafter"/>
</dbReference>
<protein>
    <submittedName>
        <fullName evidence="3">S1 RNA-binding domain-containing protein</fullName>
    </submittedName>
</protein>
<evidence type="ECO:0000259" key="2">
    <source>
        <dbReference type="PROSITE" id="PS50126"/>
    </source>
</evidence>
<accession>A0A846U1N1</accession>
<dbReference type="InterPro" id="IPR003029">
    <property type="entry name" value="S1_domain"/>
</dbReference>
<keyword evidence="4" id="KW-1185">Reference proteome</keyword>
<reference evidence="3 4" key="1">
    <citation type="submission" date="2020-04" db="EMBL/GenBank/DDBJ databases">
        <title>Complete genome sequence of Spiroplasma platyhelix ATCC 51748, an insect isolate.</title>
        <authorList>
            <person name="Green E.A."/>
            <person name="Klassen J.L."/>
        </authorList>
    </citation>
    <scope>NUCLEOTIDE SEQUENCE [LARGE SCALE GENOMIC DNA]</scope>
    <source>
        <strain evidence="3 4">PALS-1</strain>
    </source>
</reference>
<dbReference type="InterPro" id="IPR050437">
    <property type="entry name" value="Ribos_protein_bS1-like"/>
</dbReference>
<sequence length="115" mass="12850">MIKNNDNSVDGNTTDNSMTDVIEENNTKPVSFSVNQEIEVTPTGFKEYGVFCDCGNGYTGLVHISRITTKFVKNVSEYFTIGKPFTAKVIEVHEKTKKLSLSTKEFDLESNNSQN</sequence>
<evidence type="ECO:0000313" key="4">
    <source>
        <dbReference type="Proteomes" id="UP000584587"/>
    </source>
</evidence>
<gene>
    <name evidence="3" type="ORF">HER12_01465</name>
</gene>
<evidence type="ECO:0000256" key="1">
    <source>
        <dbReference type="SAM" id="MobiDB-lite"/>
    </source>
</evidence>
<name>A0A846U1N1_9MOLU</name>
<comment type="caution">
    <text evidence="3">The sequence shown here is derived from an EMBL/GenBank/DDBJ whole genome shotgun (WGS) entry which is preliminary data.</text>
</comment>
<feature type="region of interest" description="Disordered" evidence="1">
    <location>
        <begin position="1"/>
        <end position="28"/>
    </location>
</feature>
<evidence type="ECO:0000313" key="3">
    <source>
        <dbReference type="EMBL" id="NKE38419.1"/>
    </source>
</evidence>
<proteinExistence type="predicted"/>
<dbReference type="Pfam" id="PF00575">
    <property type="entry name" value="S1"/>
    <property type="match status" value="1"/>
</dbReference>